<dbReference type="AntiFam" id="ANF00109">
    <property type="entry name" value="Shadow ORF (opposite afsK)"/>
</dbReference>
<protein>
    <submittedName>
        <fullName evidence="2">Uncharacterized protein</fullName>
    </submittedName>
</protein>
<reference evidence="2 3" key="1">
    <citation type="submission" date="2015-12" db="EMBL/GenBank/DDBJ databases">
        <authorList>
            <person name="Shamseldin A."/>
            <person name="Moawad H."/>
            <person name="Abd El-Rahim W.M."/>
            <person name="Sadowsky M.J."/>
        </authorList>
    </citation>
    <scope>NUCLEOTIDE SEQUENCE [LARGE SCALE GENOMIC DNA]</scope>
    <source>
        <strain evidence="2 3">S43</strain>
    </source>
</reference>
<evidence type="ECO:0000313" key="3">
    <source>
        <dbReference type="Proteomes" id="UP000234632"/>
    </source>
</evidence>
<evidence type="ECO:0000313" key="2">
    <source>
        <dbReference type="EMBL" id="PLC11106.1"/>
    </source>
</evidence>
<evidence type="ECO:0000256" key="1">
    <source>
        <dbReference type="SAM" id="MobiDB-lite"/>
    </source>
</evidence>
<organism evidence="2 3">
    <name type="scientific">Kocuria flava</name>
    <dbReference type="NCBI Taxonomy" id="446860"/>
    <lineage>
        <taxon>Bacteria</taxon>
        <taxon>Bacillati</taxon>
        <taxon>Actinomycetota</taxon>
        <taxon>Actinomycetes</taxon>
        <taxon>Micrococcales</taxon>
        <taxon>Micrococcaceae</taxon>
        <taxon>Kocuria</taxon>
    </lineage>
</organism>
<dbReference type="Proteomes" id="UP000234632">
    <property type="component" value="Unassembled WGS sequence"/>
</dbReference>
<gene>
    <name evidence="2" type="ORF">AUQ48_01105</name>
</gene>
<proteinExistence type="predicted"/>
<dbReference type="EMBL" id="LOMZ01000001">
    <property type="protein sequence ID" value="PLC11106.1"/>
    <property type="molecule type" value="Genomic_DNA"/>
</dbReference>
<comment type="caution">
    <text evidence="2">The sequence shown here is derived from an EMBL/GenBank/DDBJ whole genome shotgun (WGS) entry which is preliminary data.</text>
</comment>
<sequence>MSSSRTGTAATGWVCSRSDGTAVRSSRSARRICPASWKRSAGSLASARAMKASTRGPSRGSTCEGTGAVSRTCWAATSTEVSPTNGARPVSSSKSTHAAEYRSERASTDAPRACSGERYWAVPRTAWAWVSAGAVSSTARAIPKSMTFTWPSGVTITLAGLMSRCTIPARWLYSSASRIPSTRSTASRGETASWCTSSRRVRPGTYSMTM</sequence>
<name>A0A2N4SYS6_9MICC</name>
<accession>A0A2N4SYS6</accession>
<feature type="region of interest" description="Disordered" evidence="1">
    <location>
        <begin position="78"/>
        <end position="109"/>
    </location>
</feature>
<feature type="compositionally biased region" description="Basic and acidic residues" evidence="1">
    <location>
        <begin position="97"/>
        <end position="107"/>
    </location>
</feature>
<dbReference type="AlphaFoldDB" id="A0A2N4SYS6"/>
<feature type="compositionally biased region" description="Polar residues" evidence="1">
    <location>
        <begin position="78"/>
        <end position="96"/>
    </location>
</feature>